<evidence type="ECO:0000313" key="6">
    <source>
        <dbReference type="EMBL" id="KDP31648.1"/>
    </source>
</evidence>
<dbReference type="InterPro" id="IPR009723">
    <property type="entry name" value="Pop1_N"/>
</dbReference>
<evidence type="ECO:0000256" key="1">
    <source>
        <dbReference type="ARBA" id="ARBA00004123"/>
    </source>
</evidence>
<accession>A0A067K9F6</accession>
<dbReference type="Proteomes" id="UP000027138">
    <property type="component" value="Unassembled WGS sequence"/>
</dbReference>
<gene>
    <name evidence="6" type="ORF">JCGZ_14964</name>
</gene>
<dbReference type="GO" id="GO:0001682">
    <property type="term" value="P:tRNA 5'-leader removal"/>
    <property type="evidence" value="ECO:0007669"/>
    <property type="project" value="InterPro"/>
</dbReference>
<dbReference type="OrthoDB" id="442863at2759"/>
<name>A0A067K9F6_JATCU</name>
<evidence type="ECO:0000259" key="5">
    <source>
        <dbReference type="Pfam" id="PF08170"/>
    </source>
</evidence>
<keyword evidence="3" id="KW-0539">Nucleus</keyword>
<evidence type="ECO:0000259" key="4">
    <source>
        <dbReference type="Pfam" id="PF06978"/>
    </source>
</evidence>
<dbReference type="GO" id="GO:0005655">
    <property type="term" value="C:nucleolar ribonuclease P complex"/>
    <property type="evidence" value="ECO:0007669"/>
    <property type="project" value="InterPro"/>
</dbReference>
<dbReference type="InterPro" id="IPR012590">
    <property type="entry name" value="POPLD_dom"/>
</dbReference>
<dbReference type="PANTHER" id="PTHR22731:SF3">
    <property type="entry name" value="RIBONUCLEASES P_MRP PROTEIN SUBUNIT POP1"/>
    <property type="match status" value="1"/>
</dbReference>
<protein>
    <recommendedName>
        <fullName evidence="8">Pop1 N-terminal domain-containing protein</fullName>
    </recommendedName>
</protein>
<dbReference type="EMBL" id="KK914609">
    <property type="protein sequence ID" value="KDP31648.1"/>
    <property type="molecule type" value="Genomic_DNA"/>
</dbReference>
<feature type="domain" description="Pop1 N-terminal" evidence="4">
    <location>
        <begin position="16"/>
        <end position="176"/>
    </location>
</feature>
<dbReference type="Pfam" id="PF06978">
    <property type="entry name" value="POP1_N"/>
    <property type="match status" value="1"/>
</dbReference>
<keyword evidence="7" id="KW-1185">Reference proteome</keyword>
<keyword evidence="2" id="KW-0819">tRNA processing</keyword>
<dbReference type="InterPro" id="IPR039182">
    <property type="entry name" value="Pop1"/>
</dbReference>
<dbReference type="STRING" id="180498.A0A067K9F6"/>
<comment type="subcellular location">
    <subcellularLocation>
        <location evidence="1">Nucleus</location>
    </subcellularLocation>
</comment>
<organism evidence="6 7">
    <name type="scientific">Jatropha curcas</name>
    <name type="common">Barbados nut</name>
    <dbReference type="NCBI Taxonomy" id="180498"/>
    <lineage>
        <taxon>Eukaryota</taxon>
        <taxon>Viridiplantae</taxon>
        <taxon>Streptophyta</taxon>
        <taxon>Embryophyta</taxon>
        <taxon>Tracheophyta</taxon>
        <taxon>Spermatophyta</taxon>
        <taxon>Magnoliopsida</taxon>
        <taxon>eudicotyledons</taxon>
        <taxon>Gunneridae</taxon>
        <taxon>Pentapetalae</taxon>
        <taxon>rosids</taxon>
        <taxon>fabids</taxon>
        <taxon>Malpighiales</taxon>
        <taxon>Euphorbiaceae</taxon>
        <taxon>Crotonoideae</taxon>
        <taxon>Jatropheae</taxon>
        <taxon>Jatropha</taxon>
    </lineage>
</organism>
<sequence>MAGDRSKRNDASAILPRKINVQKFAESRSSALETLHSIISDRLNNDFRSRRNKRRRTTAYDNLVKKKHRKRRKLVDKSNAVDFEKVKERVPPRRLRRRMELRKNPESGFSTSGDGTKRLRTHVWHAKRFTMTKLWGFHLPLGLQGRGRGSRALLRWYKHGALVHDASYYTAVQLEGPEESLMSVLRMVLEPSPSTHSDEVTNAILSGVTYGTAMLRHVGANVSQLIAPVTYMWQPSHLWNGENRGNENNYDGSNKPLSSESCPSGRQLWVWIHASAFSEGYDALKSASQKQMNESGMLVNCFSLEGQLAKLEVMGSGAFQLLQKILHPVSCESNNSFLLKKCSIGEAKDESEFKKSILENEKNISSCSVLYFTAMDPRVLPEEKMADVLVAAPTVTNYVSEEEPRRDVTLPGSSEKSKVLLLPSCSKPEGDNSFSDKRNLWDASCRISNPLEENILCLEKHRLYMDSICLEDRKSEIMSASTKVQGSRSCAVVLLKNNDQTGSFMGWSIILPLCWVKVFWIPFVSKGAHAIGLREKRWISCEARLPFFPSDFPDCNAYLSFMATEAVALHQKAERLCHAVRPLKLPIPPPWDSVRVTVDKMCVAGQDASVSTAKDMIDYNLSLNSGCRDSCTASSLRVDGNSFDGIVARTSSILTDFLNEINSDNLLLFPQVPERKLSLVEVMKDESKFGQLHNGIQITCDRKLCFVRVLLHAYKEGVFEEGAVVCAPCLSDVSLWTLRSKNNEARFQIPESSVWSYFKEQSSGKWELQIPEDCLARESHRWPIGFVTTGFVRGSKKPVAEALCEIVLLARLREEQWNELPVKQRRKEIYVLVRSLRSSAYRLGLASIALEQQEEDVEFL</sequence>
<proteinExistence type="predicted"/>
<dbReference type="AlphaFoldDB" id="A0A067K9F6"/>
<dbReference type="Pfam" id="PF08170">
    <property type="entry name" value="POPLD"/>
    <property type="match status" value="1"/>
</dbReference>
<reference evidence="6 7" key="1">
    <citation type="journal article" date="2014" name="PLoS ONE">
        <title>Global Analysis of Gene Expression Profiles in Physic Nut (Jatropha curcas L.) Seedlings Exposed to Salt Stress.</title>
        <authorList>
            <person name="Zhang L."/>
            <person name="Zhang C."/>
            <person name="Wu P."/>
            <person name="Chen Y."/>
            <person name="Li M."/>
            <person name="Jiang H."/>
            <person name="Wu G."/>
        </authorList>
    </citation>
    <scope>NUCLEOTIDE SEQUENCE [LARGE SCALE GENOMIC DNA]</scope>
    <source>
        <strain evidence="7">cv. GZQX0401</strain>
        <tissue evidence="6">Young leaves</tissue>
    </source>
</reference>
<evidence type="ECO:0000256" key="2">
    <source>
        <dbReference type="ARBA" id="ARBA00022694"/>
    </source>
</evidence>
<evidence type="ECO:0000256" key="3">
    <source>
        <dbReference type="ARBA" id="ARBA00023242"/>
    </source>
</evidence>
<evidence type="ECO:0000313" key="7">
    <source>
        <dbReference type="Proteomes" id="UP000027138"/>
    </source>
</evidence>
<evidence type="ECO:0008006" key="8">
    <source>
        <dbReference type="Google" id="ProtNLM"/>
    </source>
</evidence>
<dbReference type="GO" id="GO:0000172">
    <property type="term" value="C:ribonuclease MRP complex"/>
    <property type="evidence" value="ECO:0007669"/>
    <property type="project" value="InterPro"/>
</dbReference>
<feature type="domain" description="POPLD" evidence="5">
    <location>
        <begin position="506"/>
        <end position="581"/>
    </location>
</feature>
<dbReference type="PANTHER" id="PTHR22731">
    <property type="entry name" value="RIBONUCLEASES P/MRP PROTEIN SUBUNIT POP1"/>
    <property type="match status" value="1"/>
</dbReference>